<protein>
    <submittedName>
        <fullName evidence="1">Uncharacterized protein</fullName>
    </submittedName>
</protein>
<sequence length="89" mass="10742">MAAIFCVGQKNMSNIKKMAIEHRVVLDTRTKRPEDLLRNMAIWSHLIDLNHIMDERDWILNQANPHFIPELKKRWRIFFERDHFCGVLQ</sequence>
<organism evidence="1 2">
    <name type="scientific">Oryzias javanicus</name>
    <name type="common">Javanese ricefish</name>
    <name type="synonym">Aplocheilus javanicus</name>
    <dbReference type="NCBI Taxonomy" id="123683"/>
    <lineage>
        <taxon>Eukaryota</taxon>
        <taxon>Metazoa</taxon>
        <taxon>Chordata</taxon>
        <taxon>Craniata</taxon>
        <taxon>Vertebrata</taxon>
        <taxon>Euteleostomi</taxon>
        <taxon>Actinopterygii</taxon>
        <taxon>Neopterygii</taxon>
        <taxon>Teleostei</taxon>
        <taxon>Neoteleostei</taxon>
        <taxon>Acanthomorphata</taxon>
        <taxon>Ovalentaria</taxon>
        <taxon>Atherinomorphae</taxon>
        <taxon>Beloniformes</taxon>
        <taxon>Adrianichthyidae</taxon>
        <taxon>Oryziinae</taxon>
        <taxon>Oryzias</taxon>
    </lineage>
</organism>
<keyword evidence="2" id="KW-1185">Reference proteome</keyword>
<dbReference type="EMBL" id="ML136852">
    <property type="protein sequence ID" value="RVE55354.1"/>
    <property type="molecule type" value="Genomic_DNA"/>
</dbReference>
<dbReference type="Proteomes" id="UP000283210">
    <property type="component" value="Unassembled WGS sequence"/>
</dbReference>
<dbReference type="AlphaFoldDB" id="A0A437BY71"/>
<reference evidence="1 2" key="2">
    <citation type="submission" date="2019-01" db="EMBL/GenBank/DDBJ databases">
        <title>A chromosome length genome reference of the Java medaka (oryzias javanicus).</title>
        <authorList>
            <person name="Herpin A."/>
            <person name="Takehana Y."/>
            <person name="Naruse K."/>
            <person name="Ansai S."/>
            <person name="Kawaguchi M."/>
        </authorList>
    </citation>
    <scope>NUCLEOTIDE SEQUENCE [LARGE SCALE GENOMIC DNA]</scope>
    <source>
        <strain evidence="1">RS831</strain>
        <tissue evidence="1">Whole body</tissue>
    </source>
</reference>
<accession>A0A437BY71</accession>
<proteinExistence type="predicted"/>
<gene>
    <name evidence="1" type="ORF">OJAV_G00237200</name>
</gene>
<evidence type="ECO:0000313" key="1">
    <source>
        <dbReference type="EMBL" id="RVE55354.1"/>
    </source>
</evidence>
<dbReference type="OrthoDB" id="8962263at2759"/>
<name>A0A437BY71_ORYJA</name>
<evidence type="ECO:0000313" key="2">
    <source>
        <dbReference type="Proteomes" id="UP000283210"/>
    </source>
</evidence>
<reference evidence="1 2" key="1">
    <citation type="submission" date="2018-11" db="EMBL/GenBank/DDBJ databases">
        <authorList>
            <person name="Lopez-Roques C."/>
            <person name="Donnadieu C."/>
            <person name="Bouchez O."/>
            <person name="Klopp C."/>
            <person name="Cabau C."/>
            <person name="Zahm M."/>
        </authorList>
    </citation>
    <scope>NUCLEOTIDE SEQUENCE [LARGE SCALE GENOMIC DNA]</scope>
    <source>
        <strain evidence="1">RS831</strain>
        <tissue evidence="1">Whole body</tissue>
    </source>
</reference>